<dbReference type="Gene3D" id="2.30.30.40">
    <property type="entry name" value="SH3 Domains"/>
    <property type="match status" value="1"/>
</dbReference>
<gene>
    <name evidence="5" type="ORF">BDK51DRAFT_45238</name>
</gene>
<keyword evidence="6" id="KW-1185">Reference proteome</keyword>
<dbReference type="InterPro" id="IPR036028">
    <property type="entry name" value="SH3-like_dom_sf"/>
</dbReference>
<feature type="transmembrane region" description="Helical" evidence="4">
    <location>
        <begin position="240"/>
        <end position="264"/>
    </location>
</feature>
<evidence type="ECO:0000256" key="1">
    <source>
        <dbReference type="ARBA" id="ARBA00022441"/>
    </source>
</evidence>
<dbReference type="Proteomes" id="UP000269721">
    <property type="component" value="Unassembled WGS sequence"/>
</dbReference>
<accession>A0A4P9W5F8</accession>
<keyword evidence="4" id="KW-0472">Membrane</keyword>
<dbReference type="Gene3D" id="2.120.10.80">
    <property type="entry name" value="Kelch-type beta propeller"/>
    <property type="match status" value="1"/>
</dbReference>
<sequence length="494" mass="52869">MYISNHQVYLTGGNLAPLFTSTVNPQSTVTIYTPETNTWVSGSPLAIGFASARSTVMASSGLAVAYGGLVCPPGLSPCTRANANYSDRVLVAQPGNGSAMEQINVGGMAPVGREGACVVAVRNSIYMYGGSASDTTDPGAVQTSLNDMYMFDTTSSPLTWVNLTSTARVSSNHYPSIPWSWVTCAAIGDVIYLLGQPANSTAAYYSGVSMIHAYNTQTNTWFDPMNLFLPTPPPTSGPSAGLIVGVLFLVLLILLGGAIAFALYHRRTHPTTKMAHRIDKLLPHIPFLAAPPAAFMGHNRRSLDPPLLPPLSPTRPRSFVPPMPSRRPASRLTMLPLPSPRSPQPVAEVASPPPPTPEPEYPLEAVLQDAAGDQGLEAGDWAVVAHVYEAREDDEVSLEVGEMVQVLQVFPDGWGIVKPEARWRGMCPLADVGGFCWRNPDAEGLNGNRSLMLDSVRILLVENRSIPCRERDGCPVPIAAFPAWKTIADSELAP</sequence>
<keyword evidence="1" id="KW-0880">Kelch repeat</keyword>
<dbReference type="SUPFAM" id="SSF50044">
    <property type="entry name" value="SH3-domain"/>
    <property type="match status" value="1"/>
</dbReference>
<organism evidence="5 6">
    <name type="scientific">Blyttiomyces helicus</name>
    <dbReference type="NCBI Taxonomy" id="388810"/>
    <lineage>
        <taxon>Eukaryota</taxon>
        <taxon>Fungi</taxon>
        <taxon>Fungi incertae sedis</taxon>
        <taxon>Chytridiomycota</taxon>
        <taxon>Chytridiomycota incertae sedis</taxon>
        <taxon>Chytridiomycetes</taxon>
        <taxon>Chytridiomycetes incertae sedis</taxon>
        <taxon>Blyttiomyces</taxon>
    </lineage>
</organism>
<dbReference type="PANTHER" id="PTHR24412">
    <property type="entry name" value="KELCH PROTEIN"/>
    <property type="match status" value="1"/>
</dbReference>
<dbReference type="SUPFAM" id="SSF117281">
    <property type="entry name" value="Kelch motif"/>
    <property type="match status" value="1"/>
</dbReference>
<proteinExistence type="predicted"/>
<dbReference type="Pfam" id="PF24681">
    <property type="entry name" value="Kelch_KLHDC2_KLHL20_DRC7"/>
    <property type="match status" value="1"/>
</dbReference>
<evidence type="ECO:0008006" key="7">
    <source>
        <dbReference type="Google" id="ProtNLM"/>
    </source>
</evidence>
<evidence type="ECO:0000256" key="3">
    <source>
        <dbReference type="SAM" id="MobiDB-lite"/>
    </source>
</evidence>
<feature type="compositionally biased region" description="Pro residues" evidence="3">
    <location>
        <begin position="306"/>
        <end position="325"/>
    </location>
</feature>
<evidence type="ECO:0000313" key="6">
    <source>
        <dbReference type="Proteomes" id="UP000269721"/>
    </source>
</evidence>
<keyword evidence="4" id="KW-0812">Transmembrane</keyword>
<dbReference type="EMBL" id="KZ997273">
    <property type="protein sequence ID" value="RKO87641.1"/>
    <property type="molecule type" value="Genomic_DNA"/>
</dbReference>
<dbReference type="PANTHER" id="PTHR24412:SF497">
    <property type="entry name" value="KELCH-LIKE PROTEIN 18"/>
    <property type="match status" value="1"/>
</dbReference>
<dbReference type="InterPro" id="IPR015915">
    <property type="entry name" value="Kelch-typ_b-propeller"/>
</dbReference>
<evidence type="ECO:0000256" key="4">
    <source>
        <dbReference type="SAM" id="Phobius"/>
    </source>
</evidence>
<keyword evidence="2" id="KW-0677">Repeat</keyword>
<evidence type="ECO:0000256" key="2">
    <source>
        <dbReference type="ARBA" id="ARBA00022737"/>
    </source>
</evidence>
<feature type="region of interest" description="Disordered" evidence="3">
    <location>
        <begin position="305"/>
        <end position="358"/>
    </location>
</feature>
<reference evidence="6" key="1">
    <citation type="journal article" date="2018" name="Nat. Microbiol.">
        <title>Leveraging single-cell genomics to expand the fungal tree of life.</title>
        <authorList>
            <person name="Ahrendt S.R."/>
            <person name="Quandt C.A."/>
            <person name="Ciobanu D."/>
            <person name="Clum A."/>
            <person name="Salamov A."/>
            <person name="Andreopoulos B."/>
            <person name="Cheng J.F."/>
            <person name="Woyke T."/>
            <person name="Pelin A."/>
            <person name="Henrissat B."/>
            <person name="Reynolds N.K."/>
            <person name="Benny G.L."/>
            <person name="Smith M.E."/>
            <person name="James T.Y."/>
            <person name="Grigoriev I.V."/>
        </authorList>
    </citation>
    <scope>NUCLEOTIDE SEQUENCE [LARGE SCALE GENOMIC DNA]</scope>
</reference>
<keyword evidence="4" id="KW-1133">Transmembrane helix</keyword>
<evidence type="ECO:0000313" key="5">
    <source>
        <dbReference type="EMBL" id="RKO87641.1"/>
    </source>
</evidence>
<dbReference type="AlphaFoldDB" id="A0A4P9W5F8"/>
<protein>
    <recommendedName>
        <fullName evidence="7">SH3 domain-containing protein</fullName>
    </recommendedName>
</protein>
<name>A0A4P9W5F8_9FUNG</name>
<dbReference type="OrthoDB" id="5595608at2759"/>